<dbReference type="CDD" id="cd00200">
    <property type="entry name" value="WD40"/>
    <property type="match status" value="1"/>
</dbReference>
<feature type="repeat" description="WD" evidence="5">
    <location>
        <begin position="417"/>
        <end position="452"/>
    </location>
</feature>
<dbReference type="GO" id="GO:0005730">
    <property type="term" value="C:nucleolus"/>
    <property type="evidence" value="ECO:0007669"/>
    <property type="project" value="TreeGrafter"/>
</dbReference>
<accession>A0A1J4KW67</accession>
<name>A0A1J4KW67_9EUKA</name>
<feature type="repeat" description="WD" evidence="5">
    <location>
        <begin position="332"/>
        <end position="363"/>
    </location>
</feature>
<evidence type="ECO:0000256" key="1">
    <source>
        <dbReference type="ARBA" id="ARBA00004123"/>
    </source>
</evidence>
<evidence type="ECO:0000256" key="2">
    <source>
        <dbReference type="ARBA" id="ARBA00022574"/>
    </source>
</evidence>
<evidence type="ECO:0000313" key="6">
    <source>
        <dbReference type="EMBL" id="OHT15483.1"/>
    </source>
</evidence>
<feature type="repeat" description="WD" evidence="5">
    <location>
        <begin position="375"/>
        <end position="416"/>
    </location>
</feature>
<dbReference type="VEuPathDB" id="TrichDB:TRFO_02787"/>
<evidence type="ECO:0000256" key="3">
    <source>
        <dbReference type="ARBA" id="ARBA00022737"/>
    </source>
</evidence>
<keyword evidence="4" id="KW-0539">Nucleus</keyword>
<dbReference type="InterPro" id="IPR036322">
    <property type="entry name" value="WD40_repeat_dom_sf"/>
</dbReference>
<protein>
    <submittedName>
        <fullName evidence="6">Uncharacterized protein</fullName>
    </submittedName>
</protein>
<dbReference type="Proteomes" id="UP000179807">
    <property type="component" value="Unassembled WGS sequence"/>
</dbReference>
<gene>
    <name evidence="6" type="ORF">TRFO_02787</name>
</gene>
<comment type="subcellular location">
    <subcellularLocation>
        <location evidence="1">Nucleus</location>
    </subcellularLocation>
</comment>
<dbReference type="PANTHER" id="PTHR19848:SF0">
    <property type="entry name" value="NOTCHLESS PROTEIN HOMOLOG 1"/>
    <property type="match status" value="1"/>
</dbReference>
<dbReference type="PANTHER" id="PTHR19848">
    <property type="entry name" value="WD40 REPEAT PROTEIN"/>
    <property type="match status" value="1"/>
</dbReference>
<evidence type="ECO:0000256" key="5">
    <source>
        <dbReference type="PROSITE-ProRule" id="PRU00221"/>
    </source>
</evidence>
<dbReference type="SMART" id="SM00320">
    <property type="entry name" value="WD40"/>
    <property type="match status" value="5"/>
</dbReference>
<reference evidence="6" key="1">
    <citation type="submission" date="2016-10" db="EMBL/GenBank/DDBJ databases">
        <authorList>
            <person name="Benchimol M."/>
            <person name="Almeida L.G."/>
            <person name="Vasconcelos A.T."/>
            <person name="Perreira-Neves A."/>
            <person name="Rosa I.A."/>
            <person name="Tasca T."/>
            <person name="Bogo M.R."/>
            <person name="de Souza W."/>
        </authorList>
    </citation>
    <scope>NUCLEOTIDE SEQUENCE [LARGE SCALE GENOMIC DNA]</scope>
    <source>
        <strain evidence="6">K</strain>
    </source>
</reference>
<dbReference type="RefSeq" id="XP_068368619.1">
    <property type="nucleotide sequence ID" value="XM_068490904.1"/>
</dbReference>
<comment type="caution">
    <text evidence="6">The sequence shown here is derived from an EMBL/GenBank/DDBJ whole genome shotgun (WGS) entry which is preliminary data.</text>
</comment>
<dbReference type="PROSITE" id="PS50082">
    <property type="entry name" value="WD_REPEATS_2"/>
    <property type="match status" value="4"/>
</dbReference>
<dbReference type="InterPro" id="IPR015943">
    <property type="entry name" value="WD40/YVTN_repeat-like_dom_sf"/>
</dbReference>
<dbReference type="GO" id="GO:0000027">
    <property type="term" value="P:ribosomal large subunit assembly"/>
    <property type="evidence" value="ECO:0007669"/>
    <property type="project" value="TreeGrafter"/>
</dbReference>
<sequence length="452" mass="50056">MSRTITIKIPLSDFENGNSGINAALESLKSVKESVNKLRDSNLDTERVRDQYIIHLQQCQEDHSILRQIYKNLKLKIDQSSLQCKNDDPPNLERYDQNQGQIQGQNNSVAPSVKPKAIPTIEFIHQEYKVEALSENSTTFFRNVRPRHQIRMSTVIKTLVYSTDGSKIAFADDDYVFLLQTEDGEIISQINLQSIPNIRPNNNRKCLKFSPDDKLLAVGNGPSLCLYNIQNIHKIELVRTFTEHTDAITAITFKYDGSWAISGGDDGYIVVHDLSNNHSTKSPPILKLAHEVPAFKVASIANPLDSSFYTVGFRGGMVGIYNDMFDQPMVSFPAHHSLITDLTVSSLDDSIATASSDGSSKIWLMRGVATCKQTLQGHSNVVTAVSFSPSINVLFSAGDDGLIIAWQQKTGAPLYKITGHTGSVLQVAHHPNLPAFASCGSDGLICLWEYEK</sequence>
<evidence type="ECO:0000256" key="4">
    <source>
        <dbReference type="ARBA" id="ARBA00023242"/>
    </source>
</evidence>
<proteinExistence type="predicted"/>
<dbReference type="OrthoDB" id="17410at2759"/>
<dbReference type="Gene3D" id="2.130.10.10">
    <property type="entry name" value="YVTN repeat-like/Quinoprotein amine dehydrogenase"/>
    <property type="match status" value="2"/>
</dbReference>
<dbReference type="SUPFAM" id="SSF50978">
    <property type="entry name" value="WD40 repeat-like"/>
    <property type="match status" value="1"/>
</dbReference>
<dbReference type="AlphaFoldDB" id="A0A1J4KW67"/>
<feature type="repeat" description="WD" evidence="5">
    <location>
        <begin position="241"/>
        <end position="282"/>
    </location>
</feature>
<dbReference type="GeneID" id="94825608"/>
<keyword evidence="2 5" id="KW-0853">WD repeat</keyword>
<keyword evidence="7" id="KW-1185">Reference proteome</keyword>
<evidence type="ECO:0000313" key="7">
    <source>
        <dbReference type="Proteomes" id="UP000179807"/>
    </source>
</evidence>
<organism evidence="6 7">
    <name type="scientific">Tritrichomonas foetus</name>
    <dbReference type="NCBI Taxonomy" id="1144522"/>
    <lineage>
        <taxon>Eukaryota</taxon>
        <taxon>Metamonada</taxon>
        <taxon>Parabasalia</taxon>
        <taxon>Tritrichomonadida</taxon>
        <taxon>Tritrichomonadidae</taxon>
        <taxon>Tritrichomonas</taxon>
    </lineage>
</organism>
<dbReference type="Pfam" id="PF00400">
    <property type="entry name" value="WD40"/>
    <property type="match status" value="4"/>
</dbReference>
<dbReference type="EMBL" id="MLAK01000217">
    <property type="protein sequence ID" value="OHT15483.1"/>
    <property type="molecule type" value="Genomic_DNA"/>
</dbReference>
<dbReference type="PROSITE" id="PS50294">
    <property type="entry name" value="WD_REPEATS_REGION"/>
    <property type="match status" value="2"/>
</dbReference>
<dbReference type="InterPro" id="IPR001680">
    <property type="entry name" value="WD40_rpt"/>
</dbReference>
<keyword evidence="3" id="KW-0677">Repeat</keyword>